<proteinExistence type="predicted"/>
<keyword evidence="2" id="KW-1185">Reference proteome</keyword>
<sequence length="518" mass="53774">MNGAETLVQTLVDSGVKVCFANPGTSEMHFLGALDSNPDIRCILCLFEGVVSAAADGYARMAGTPAATLLHLGPGLANAGANLHNAMRAATPMVNIVGDHATYHRHLDAPLTSDIEGLARTWSVWVKSARDAASVAGDAAEAVRRAQEGAGGIATLILPADTAWNPAQEPAPPQAVARRPVPGPERIDTIAAVLRRGEPTLLLLHGDVLSDPSALDNIDRIAQGTGAELLTETSNARVERGAGRVGLDPVPYPVDDAVRRLKHFKRCILIGSRPPVGFFAYPGKPGKLLPDDCQVHVLAHPDEDGRAAVATLAAALGVEGKTPRHVTAEKARPLPKGKLTSAAIGASLANRLPADAIICDEALTTGGPIHAALRTAPAFTQLRLTGGAIGIGLPLAIGAAVACPERKVVVLQADGSGMYTNQALWTHAREKLDIVTIVLSNRSYAILRHELSNVGVVNPGPKALAMTSLGDPDIDWPSLAKGMGVPGGAAKTAEEFDALLAKAMAQRGPFLIEADLAA</sequence>
<name>A0ACC5RFK2_9HYPH</name>
<gene>
    <name evidence="1" type="ORF">JHL16_33880</name>
</gene>
<reference evidence="1" key="1">
    <citation type="submission" date="2021-01" db="EMBL/GenBank/DDBJ databases">
        <authorList>
            <person name="Sun Q."/>
        </authorList>
    </citation>
    <scope>NUCLEOTIDE SEQUENCE</scope>
    <source>
        <strain evidence="1">YIM B02566</strain>
    </source>
</reference>
<organism evidence="1 2">
    <name type="scientific">Taklimakanibacter albus</name>
    <dbReference type="NCBI Taxonomy" id="2800327"/>
    <lineage>
        <taxon>Bacteria</taxon>
        <taxon>Pseudomonadati</taxon>
        <taxon>Pseudomonadota</taxon>
        <taxon>Alphaproteobacteria</taxon>
        <taxon>Hyphomicrobiales</taxon>
        <taxon>Aestuariivirgaceae</taxon>
        <taxon>Taklimakanibacter</taxon>
    </lineage>
</organism>
<dbReference type="EMBL" id="JAENHL010000008">
    <property type="protein sequence ID" value="MBK1871407.1"/>
    <property type="molecule type" value="Genomic_DNA"/>
</dbReference>
<dbReference type="Proteomes" id="UP000616151">
    <property type="component" value="Unassembled WGS sequence"/>
</dbReference>
<protein>
    <submittedName>
        <fullName evidence="1">Acetolactate synthase large subunit</fullName>
    </submittedName>
</protein>
<evidence type="ECO:0000313" key="2">
    <source>
        <dbReference type="Proteomes" id="UP000616151"/>
    </source>
</evidence>
<comment type="caution">
    <text evidence="1">The sequence shown here is derived from an EMBL/GenBank/DDBJ whole genome shotgun (WGS) entry which is preliminary data.</text>
</comment>
<accession>A0ACC5RFK2</accession>
<evidence type="ECO:0000313" key="1">
    <source>
        <dbReference type="EMBL" id="MBK1871407.1"/>
    </source>
</evidence>